<comment type="subcellular location">
    <subcellularLocation>
        <location evidence="1 10">Cytoplasm</location>
    </subcellularLocation>
</comment>
<feature type="binding site" evidence="12">
    <location>
        <position position="253"/>
    </location>
    <ligand>
        <name>Mg(2+)</name>
        <dbReference type="ChEBI" id="CHEBI:18420"/>
        <label>1</label>
    </ligand>
</feature>
<dbReference type="NCBIfam" id="TIGR01205">
    <property type="entry name" value="D_ala_D_alaTIGR"/>
    <property type="match status" value="1"/>
</dbReference>
<dbReference type="InterPro" id="IPR005905">
    <property type="entry name" value="D_ala_D_ala"/>
</dbReference>
<dbReference type="RefSeq" id="WP_012859744.1">
    <property type="nucleotide sequence ID" value="NC_013517.1"/>
</dbReference>
<dbReference type="SUPFAM" id="SSF56059">
    <property type="entry name" value="Glutathione synthetase ATP-binding domain-like"/>
    <property type="match status" value="1"/>
</dbReference>
<dbReference type="GO" id="GO:0005737">
    <property type="term" value="C:cytoplasm"/>
    <property type="evidence" value="ECO:0007669"/>
    <property type="project" value="UniProtKB-SubCell"/>
</dbReference>
<evidence type="ECO:0000256" key="13">
    <source>
        <dbReference type="PROSITE-ProRule" id="PRU00409"/>
    </source>
</evidence>
<proteinExistence type="inferred from homology"/>
<dbReference type="Pfam" id="PF01820">
    <property type="entry name" value="Dala_Dala_lig_N"/>
    <property type="match status" value="1"/>
</dbReference>
<name>D1AKX9_SEBTE</name>
<evidence type="ECO:0000259" key="14">
    <source>
        <dbReference type="PROSITE" id="PS50975"/>
    </source>
</evidence>
<evidence type="ECO:0000256" key="3">
    <source>
        <dbReference type="ARBA" id="ARBA00022490"/>
    </source>
</evidence>
<evidence type="ECO:0000256" key="7">
    <source>
        <dbReference type="ARBA" id="ARBA00022960"/>
    </source>
</evidence>
<comment type="pathway">
    <text evidence="10">Cell wall biogenesis; peptidoglycan biosynthesis.</text>
</comment>
<dbReference type="SUPFAM" id="SSF52440">
    <property type="entry name" value="PreATP-grasp domain"/>
    <property type="match status" value="1"/>
</dbReference>
<gene>
    <name evidence="10" type="primary">ddl</name>
    <name evidence="15" type="ordered locus">Sterm_0260</name>
</gene>
<evidence type="ECO:0000256" key="2">
    <source>
        <dbReference type="ARBA" id="ARBA00010871"/>
    </source>
</evidence>
<accession>D1AKX9</accession>
<dbReference type="InterPro" id="IPR016185">
    <property type="entry name" value="PreATP-grasp_dom_sf"/>
</dbReference>
<reference evidence="16" key="1">
    <citation type="submission" date="2009-09" db="EMBL/GenBank/DDBJ databases">
        <title>The complete chromosome of Sebaldella termitidis ATCC 33386.</title>
        <authorList>
            <consortium name="US DOE Joint Genome Institute (JGI-PGF)"/>
            <person name="Lucas S."/>
            <person name="Copeland A."/>
            <person name="Lapidus A."/>
            <person name="Glavina del Rio T."/>
            <person name="Dalin E."/>
            <person name="Tice H."/>
            <person name="Bruce D."/>
            <person name="Goodwin L."/>
            <person name="Pitluck S."/>
            <person name="Kyrpides N."/>
            <person name="Mavromatis K."/>
            <person name="Ivanova N."/>
            <person name="Mikhailova N."/>
            <person name="Sims D."/>
            <person name="Meincke L."/>
            <person name="Brettin T."/>
            <person name="Detter J.C."/>
            <person name="Han C."/>
            <person name="Larimer F."/>
            <person name="Land M."/>
            <person name="Hauser L."/>
            <person name="Markowitz V."/>
            <person name="Cheng J.F."/>
            <person name="Hugenholtz P."/>
            <person name="Woyke T."/>
            <person name="Wu D."/>
            <person name="Eisen J.A."/>
        </authorList>
    </citation>
    <scope>NUCLEOTIDE SEQUENCE [LARGE SCALE GENOMIC DNA]</scope>
    <source>
        <strain evidence="16">ATCC 33386 / NCTC 11300</strain>
    </source>
</reference>
<dbReference type="NCBIfam" id="NF002378">
    <property type="entry name" value="PRK01372.1"/>
    <property type="match status" value="1"/>
</dbReference>
<evidence type="ECO:0000256" key="9">
    <source>
        <dbReference type="ARBA" id="ARBA00023316"/>
    </source>
</evidence>
<dbReference type="PANTHER" id="PTHR23132:SF23">
    <property type="entry name" value="D-ALANINE--D-ALANINE LIGASE B"/>
    <property type="match status" value="1"/>
</dbReference>
<dbReference type="UniPathway" id="UPA00219"/>
<dbReference type="Gene3D" id="3.30.470.20">
    <property type="entry name" value="ATP-grasp fold, B domain"/>
    <property type="match status" value="1"/>
</dbReference>
<dbReference type="HAMAP" id="MF_00047">
    <property type="entry name" value="Dala_Dala_lig"/>
    <property type="match status" value="1"/>
</dbReference>
<comment type="catalytic activity">
    <reaction evidence="10">
        <text>2 D-alanine + ATP = D-alanyl-D-alanine + ADP + phosphate + H(+)</text>
        <dbReference type="Rhea" id="RHEA:11224"/>
        <dbReference type="ChEBI" id="CHEBI:15378"/>
        <dbReference type="ChEBI" id="CHEBI:30616"/>
        <dbReference type="ChEBI" id="CHEBI:43474"/>
        <dbReference type="ChEBI" id="CHEBI:57416"/>
        <dbReference type="ChEBI" id="CHEBI:57822"/>
        <dbReference type="ChEBI" id="CHEBI:456216"/>
        <dbReference type="EC" id="6.3.2.4"/>
    </reaction>
</comment>
<protein>
    <recommendedName>
        <fullName evidence="10">D-alanine--D-alanine ligase</fullName>
        <ecNumber evidence="10">6.3.2.4</ecNumber>
    </recommendedName>
    <alternativeName>
        <fullName evidence="10">D-Ala-D-Ala ligase</fullName>
    </alternativeName>
    <alternativeName>
        <fullName evidence="10">D-alanylalanine synthetase</fullName>
    </alternativeName>
</protein>
<evidence type="ECO:0000256" key="6">
    <source>
        <dbReference type="ARBA" id="ARBA00022840"/>
    </source>
</evidence>
<feature type="active site" evidence="11">
    <location>
        <position position="146"/>
    </location>
</feature>
<keyword evidence="9 10" id="KW-0961">Cell wall biogenesis/degradation</keyword>
<dbReference type="AlphaFoldDB" id="D1AKX9"/>
<evidence type="ECO:0000256" key="4">
    <source>
        <dbReference type="ARBA" id="ARBA00022598"/>
    </source>
</evidence>
<evidence type="ECO:0000256" key="10">
    <source>
        <dbReference type="HAMAP-Rule" id="MF_00047"/>
    </source>
</evidence>
<dbReference type="eggNOG" id="COG1181">
    <property type="taxonomic scope" value="Bacteria"/>
</dbReference>
<feature type="domain" description="ATP-grasp" evidence="14">
    <location>
        <begin position="102"/>
        <end position="298"/>
    </location>
</feature>
<dbReference type="SMART" id="SM01209">
    <property type="entry name" value="GARS_A"/>
    <property type="match status" value="1"/>
</dbReference>
<sequence length="305" mass="34090">MSKLKIGVVRGGISSEREVSLKSGEGIIRELNKDKYDVKDIVLNDKNDIFTSLDGVDFVFLGLHGKFGEDGKIQAILETMDIPYTGCGVLASSLCMDKDITKHIMRSYGVRTAKWISVREGEECDYSEAAAYLGEDIIAKPNSGGSSVGVHFIKNEQEFYEALKDIFTIDKEVMIEEVLRGVEISVPIIDGKVYPTLCIEPKAGTFFDYASKYEVGGADEYVVEFEKELQDEINELTKTAYHAVKCEGYARIDFMLKDNKPYLMEINTLPGMTMTSLVPKSLKHLGVSYSELLDKLIEVSLKIKR</sequence>
<keyword evidence="4 10" id="KW-0436">Ligase</keyword>
<evidence type="ECO:0000256" key="8">
    <source>
        <dbReference type="ARBA" id="ARBA00022984"/>
    </source>
</evidence>
<dbReference type="GO" id="GO:0046872">
    <property type="term" value="F:metal ion binding"/>
    <property type="evidence" value="ECO:0007669"/>
    <property type="project" value="UniProtKB-KW"/>
</dbReference>
<dbReference type="GO" id="GO:0009252">
    <property type="term" value="P:peptidoglycan biosynthetic process"/>
    <property type="evidence" value="ECO:0007669"/>
    <property type="project" value="UniProtKB-UniRule"/>
</dbReference>
<dbReference type="EC" id="6.3.2.4" evidence="10"/>
<keyword evidence="12" id="KW-0479">Metal-binding</keyword>
<dbReference type="InterPro" id="IPR011095">
    <property type="entry name" value="Dala_Dala_lig_C"/>
</dbReference>
<comment type="cofactor">
    <cofactor evidence="12">
        <name>Mg(2+)</name>
        <dbReference type="ChEBI" id="CHEBI:18420"/>
    </cofactor>
    <cofactor evidence="12">
        <name>Mn(2+)</name>
        <dbReference type="ChEBI" id="CHEBI:29035"/>
    </cofactor>
    <text evidence="12">Binds 2 magnesium or manganese ions per subunit.</text>
</comment>
<dbReference type="STRING" id="526218.Sterm_0260"/>
<dbReference type="GO" id="GO:0008716">
    <property type="term" value="F:D-alanine-D-alanine ligase activity"/>
    <property type="evidence" value="ECO:0007669"/>
    <property type="project" value="UniProtKB-UniRule"/>
</dbReference>
<dbReference type="InterPro" id="IPR000291">
    <property type="entry name" value="D-Ala_lig_Van_CS"/>
</dbReference>
<keyword evidence="6 13" id="KW-0067">ATP-binding</keyword>
<evidence type="ECO:0000313" key="16">
    <source>
        <dbReference type="Proteomes" id="UP000000845"/>
    </source>
</evidence>
<organism evidence="15 16">
    <name type="scientific">Sebaldella termitidis (strain ATCC 33386 / NCTC 11300)</name>
    <dbReference type="NCBI Taxonomy" id="526218"/>
    <lineage>
        <taxon>Bacteria</taxon>
        <taxon>Fusobacteriati</taxon>
        <taxon>Fusobacteriota</taxon>
        <taxon>Fusobacteriia</taxon>
        <taxon>Fusobacteriales</taxon>
        <taxon>Leptotrichiaceae</taxon>
        <taxon>Sebaldella</taxon>
    </lineage>
</organism>
<keyword evidence="5 13" id="KW-0547">Nucleotide-binding</keyword>
<feature type="binding site" evidence="12">
    <location>
        <position position="265"/>
    </location>
    <ligand>
        <name>Mg(2+)</name>
        <dbReference type="ChEBI" id="CHEBI:18420"/>
        <label>2</label>
    </ligand>
</feature>
<dbReference type="KEGG" id="str:Sterm_0260"/>
<dbReference type="GO" id="GO:0071555">
    <property type="term" value="P:cell wall organization"/>
    <property type="evidence" value="ECO:0007669"/>
    <property type="project" value="UniProtKB-KW"/>
</dbReference>
<feature type="binding site" evidence="12">
    <location>
        <position position="267"/>
    </location>
    <ligand>
        <name>Mg(2+)</name>
        <dbReference type="ChEBI" id="CHEBI:18420"/>
        <label>2</label>
    </ligand>
</feature>
<dbReference type="InterPro" id="IPR013815">
    <property type="entry name" value="ATP_grasp_subdomain_1"/>
</dbReference>
<dbReference type="GO" id="GO:0005524">
    <property type="term" value="F:ATP binding"/>
    <property type="evidence" value="ECO:0007669"/>
    <property type="project" value="UniProtKB-UniRule"/>
</dbReference>
<keyword evidence="8 10" id="KW-0573">Peptidoglycan synthesis</keyword>
<dbReference type="PROSITE" id="PS50975">
    <property type="entry name" value="ATP_GRASP"/>
    <property type="match status" value="1"/>
</dbReference>
<dbReference type="Gene3D" id="3.30.1490.20">
    <property type="entry name" value="ATP-grasp fold, A domain"/>
    <property type="match status" value="1"/>
</dbReference>
<dbReference type="Gene3D" id="3.40.50.20">
    <property type="match status" value="1"/>
</dbReference>
<evidence type="ECO:0000256" key="11">
    <source>
        <dbReference type="PIRSR" id="PIRSR039102-1"/>
    </source>
</evidence>
<evidence type="ECO:0000256" key="5">
    <source>
        <dbReference type="ARBA" id="ARBA00022741"/>
    </source>
</evidence>
<feature type="active site" evidence="11">
    <location>
        <position position="276"/>
    </location>
</feature>
<keyword evidence="12" id="KW-0464">Manganese</keyword>
<keyword evidence="3 10" id="KW-0963">Cytoplasm</keyword>
<reference evidence="15 16" key="2">
    <citation type="journal article" date="2010" name="Stand. Genomic Sci.">
        <title>Complete genome sequence of Sebaldella termitidis type strain (NCTC 11300).</title>
        <authorList>
            <person name="Harmon-Smith M."/>
            <person name="Celia L."/>
            <person name="Chertkov O."/>
            <person name="Lapidus A."/>
            <person name="Copeland A."/>
            <person name="Glavina Del Rio T."/>
            <person name="Nolan M."/>
            <person name="Lucas S."/>
            <person name="Tice H."/>
            <person name="Cheng J.F."/>
            <person name="Han C."/>
            <person name="Detter J.C."/>
            <person name="Bruce D."/>
            <person name="Goodwin L."/>
            <person name="Pitluck S."/>
            <person name="Pati A."/>
            <person name="Liolios K."/>
            <person name="Ivanova N."/>
            <person name="Mavromatis K."/>
            <person name="Mikhailova N."/>
            <person name="Chen A."/>
            <person name="Palaniappan K."/>
            <person name="Land M."/>
            <person name="Hauser L."/>
            <person name="Chang Y.J."/>
            <person name="Jeffries C.D."/>
            <person name="Brettin T."/>
            <person name="Goker M."/>
            <person name="Beck B."/>
            <person name="Bristow J."/>
            <person name="Eisen J.A."/>
            <person name="Markowitz V."/>
            <person name="Hugenholtz P."/>
            <person name="Kyrpides N.C."/>
            <person name="Klenk H.P."/>
            <person name="Chen F."/>
        </authorList>
    </citation>
    <scope>NUCLEOTIDE SEQUENCE [LARGE SCALE GENOMIC DNA]</scope>
    <source>
        <strain evidence="16">ATCC 33386 / NCTC 11300</strain>
    </source>
</reference>
<dbReference type="InterPro" id="IPR011127">
    <property type="entry name" value="Dala_Dala_lig_N"/>
</dbReference>
<feature type="binding site" evidence="12">
    <location>
        <position position="265"/>
    </location>
    <ligand>
        <name>Mg(2+)</name>
        <dbReference type="ChEBI" id="CHEBI:18420"/>
        <label>1</label>
    </ligand>
</feature>
<dbReference type="HOGENOM" id="CLU_039268_1_1_0"/>
<dbReference type="GO" id="GO:0008360">
    <property type="term" value="P:regulation of cell shape"/>
    <property type="evidence" value="ECO:0007669"/>
    <property type="project" value="UniProtKB-KW"/>
</dbReference>
<keyword evidence="16" id="KW-1185">Reference proteome</keyword>
<dbReference type="PIRSF" id="PIRSF039102">
    <property type="entry name" value="Ddl/VanB"/>
    <property type="match status" value="1"/>
</dbReference>
<evidence type="ECO:0000256" key="12">
    <source>
        <dbReference type="PIRSR" id="PIRSR039102-3"/>
    </source>
</evidence>
<dbReference type="EMBL" id="CP001739">
    <property type="protein sequence ID" value="ACZ07145.1"/>
    <property type="molecule type" value="Genomic_DNA"/>
</dbReference>
<evidence type="ECO:0000313" key="15">
    <source>
        <dbReference type="EMBL" id="ACZ07145.1"/>
    </source>
</evidence>
<feature type="active site" evidence="11">
    <location>
        <position position="16"/>
    </location>
</feature>
<evidence type="ECO:0000256" key="1">
    <source>
        <dbReference type="ARBA" id="ARBA00004496"/>
    </source>
</evidence>
<dbReference type="InterPro" id="IPR011761">
    <property type="entry name" value="ATP-grasp"/>
</dbReference>
<keyword evidence="7 10" id="KW-0133">Cell shape</keyword>
<comment type="function">
    <text evidence="10">Cell wall formation.</text>
</comment>
<dbReference type="Proteomes" id="UP000000845">
    <property type="component" value="Chromosome"/>
</dbReference>
<comment type="similarity">
    <text evidence="2 10">Belongs to the D-alanine--D-alanine ligase family.</text>
</comment>
<keyword evidence="12" id="KW-0460">Magnesium</keyword>
<dbReference type="PROSITE" id="PS00844">
    <property type="entry name" value="DALA_DALA_LIGASE_2"/>
    <property type="match status" value="1"/>
</dbReference>
<dbReference type="Pfam" id="PF07478">
    <property type="entry name" value="Dala_Dala_lig_C"/>
    <property type="match status" value="1"/>
</dbReference>
<dbReference type="PANTHER" id="PTHR23132">
    <property type="entry name" value="D-ALANINE--D-ALANINE LIGASE"/>
    <property type="match status" value="1"/>
</dbReference>
<dbReference type="PROSITE" id="PS00843">
    <property type="entry name" value="DALA_DALA_LIGASE_1"/>
    <property type="match status" value="1"/>
</dbReference>